<evidence type="ECO:0008006" key="5">
    <source>
        <dbReference type="Google" id="ProtNLM"/>
    </source>
</evidence>
<dbReference type="AlphaFoldDB" id="A0A1B9G492"/>
<feature type="compositionally biased region" description="Polar residues" evidence="1">
    <location>
        <begin position="14"/>
        <end position="24"/>
    </location>
</feature>
<dbReference type="KEGG" id="kbi:30207882"/>
<evidence type="ECO:0000313" key="3">
    <source>
        <dbReference type="EMBL" id="WVW78158.1"/>
    </source>
</evidence>
<reference evidence="2" key="3">
    <citation type="submission" date="2014-01" db="EMBL/GenBank/DDBJ databases">
        <title>Evolution of pathogenesis and genome organization in the Tremellales.</title>
        <authorList>
            <person name="Cuomo C."/>
            <person name="Litvintseva A."/>
            <person name="Heitman J."/>
            <person name="Chen Y."/>
            <person name="Sun S."/>
            <person name="Springer D."/>
            <person name="Dromer F."/>
            <person name="Young S."/>
            <person name="Zeng Q."/>
            <person name="Chapman S."/>
            <person name="Gujja S."/>
            <person name="Saif S."/>
            <person name="Birren B."/>
        </authorList>
    </citation>
    <scope>NUCLEOTIDE SEQUENCE</scope>
    <source>
        <strain evidence="2">CBS 10118</strain>
    </source>
</reference>
<keyword evidence="4" id="KW-1185">Reference proteome</keyword>
<gene>
    <name evidence="2" type="ORF">I302_03483</name>
    <name evidence="3" type="ORF">I302_100109</name>
</gene>
<dbReference type="Proteomes" id="UP000092730">
    <property type="component" value="Chromosome 1"/>
</dbReference>
<dbReference type="EMBL" id="KI894020">
    <property type="protein sequence ID" value="OCF25810.1"/>
    <property type="molecule type" value="Genomic_DNA"/>
</dbReference>
<dbReference type="GeneID" id="30207882"/>
<dbReference type="EMBL" id="CP144541">
    <property type="protein sequence ID" value="WVW78158.1"/>
    <property type="molecule type" value="Genomic_DNA"/>
</dbReference>
<protein>
    <recommendedName>
        <fullName evidence="5">F-box domain-containing protein</fullName>
    </recommendedName>
</protein>
<reference evidence="3" key="4">
    <citation type="submission" date="2024-02" db="EMBL/GenBank/DDBJ databases">
        <title>Comparative genomics of Cryptococcus and Kwoniella reveals pathogenesis evolution and contrasting modes of karyotype evolution via chromosome fusion or intercentromeric recombination.</title>
        <authorList>
            <person name="Coelho M.A."/>
            <person name="David-Palma M."/>
            <person name="Shea T."/>
            <person name="Bowers K."/>
            <person name="McGinley-Smith S."/>
            <person name="Mohammad A.W."/>
            <person name="Gnirke A."/>
            <person name="Yurkov A.M."/>
            <person name="Nowrousian M."/>
            <person name="Sun S."/>
            <person name="Cuomo C.A."/>
            <person name="Heitman J."/>
        </authorList>
    </citation>
    <scope>NUCLEOTIDE SEQUENCE</scope>
    <source>
        <strain evidence="3">CBS 10118</strain>
    </source>
</reference>
<evidence type="ECO:0000313" key="4">
    <source>
        <dbReference type="Proteomes" id="UP000092730"/>
    </source>
</evidence>
<feature type="region of interest" description="Disordered" evidence="1">
    <location>
        <begin position="1"/>
        <end position="24"/>
    </location>
</feature>
<name>A0A1B9G492_9TREE</name>
<reference evidence="2" key="1">
    <citation type="submission" date="2013-07" db="EMBL/GenBank/DDBJ databases">
        <title>The Genome Sequence of Cryptococcus bestiolae CBS10118.</title>
        <authorList>
            <consortium name="The Broad Institute Genome Sequencing Platform"/>
            <person name="Cuomo C."/>
            <person name="Litvintseva A."/>
            <person name="Chen Y."/>
            <person name="Heitman J."/>
            <person name="Sun S."/>
            <person name="Springer D."/>
            <person name="Dromer F."/>
            <person name="Young S.K."/>
            <person name="Zeng Q."/>
            <person name="Gargeya S."/>
            <person name="Fitzgerald M."/>
            <person name="Abouelleil A."/>
            <person name="Alvarado L."/>
            <person name="Berlin A.M."/>
            <person name="Chapman S.B."/>
            <person name="Dewar J."/>
            <person name="Goldberg J."/>
            <person name="Griggs A."/>
            <person name="Gujja S."/>
            <person name="Hansen M."/>
            <person name="Howarth C."/>
            <person name="Imamovic A."/>
            <person name="Larimer J."/>
            <person name="McCowan C."/>
            <person name="Murphy C."/>
            <person name="Pearson M."/>
            <person name="Priest M."/>
            <person name="Roberts A."/>
            <person name="Saif S."/>
            <person name="Shea T."/>
            <person name="Sykes S."/>
            <person name="Wortman J."/>
            <person name="Nusbaum C."/>
            <person name="Birren B."/>
        </authorList>
    </citation>
    <scope>NUCLEOTIDE SEQUENCE [LARGE SCALE GENOMIC DNA]</scope>
    <source>
        <strain evidence="2">CBS 10118</strain>
    </source>
</reference>
<sequence length="537" mass="61065">MSTSPPPKTDTDTLEASTDDPTSTSYQPSFVFDLPPDIFHYLLLILQESCDRSTLLHLSSVNKLFYQLFSPLIYENLEINEWNVRTVFAGMMLGCIMDLDDEYVVRPAIRLLREPKPTVSDEEIIESLGCLAMCFGPRKPPKSSSMSVADEKKKRMSFSKLTREVDRIQNERRERDYEKCDGTSFGRDLISIWNRKVKLLNSVRHLRIKDIAAAREIAAYLGPTQKELQQIPNPHPSTPNGNYETPLIFQNIKTLSLGFDLLSSDRQIDLREPVQVGESAGLAVPPSSQRTLNRLIAKLRPREVCAEWDIRMIVDKDRMVFMRDLGYMCKVWEVDSLTWHVYQSAVKVDKSANGGSAVEVAEREYTLNRRIYQSEVIDFVKDVHIPTLKIIYTDVCSCQIGCSRSHTTAGLDRSSRNNDPCWDELGYAALKIDQVGYGSTKEDTRKIEIVGLPCLTCVGPEDVSQAMVQLMEKRGFDGTEVSLARRRWSDRTQWSRDHLKIISDVSEGRCKCCEGIQEDKFGQAFSLFGRGMRALVQ</sequence>
<dbReference type="RefSeq" id="XP_019046880.1">
    <property type="nucleotide sequence ID" value="XM_019190132.1"/>
</dbReference>
<proteinExistence type="predicted"/>
<evidence type="ECO:0000313" key="2">
    <source>
        <dbReference type="EMBL" id="OCF25810.1"/>
    </source>
</evidence>
<evidence type="ECO:0000256" key="1">
    <source>
        <dbReference type="SAM" id="MobiDB-lite"/>
    </source>
</evidence>
<accession>A0A1B9G492</accession>
<reference evidence="3" key="2">
    <citation type="submission" date="2013-07" db="EMBL/GenBank/DDBJ databases">
        <authorList>
            <consortium name="The Broad Institute Genome Sequencing Platform"/>
            <person name="Cuomo C."/>
            <person name="Litvintseva A."/>
            <person name="Chen Y."/>
            <person name="Heitman J."/>
            <person name="Sun S."/>
            <person name="Springer D."/>
            <person name="Dromer F."/>
            <person name="Young S.K."/>
            <person name="Zeng Q."/>
            <person name="Gargeya S."/>
            <person name="Fitzgerald M."/>
            <person name="Abouelleil A."/>
            <person name="Alvarado L."/>
            <person name="Berlin A.M."/>
            <person name="Chapman S.B."/>
            <person name="Dewar J."/>
            <person name="Goldberg J."/>
            <person name="Griggs A."/>
            <person name="Gujja S."/>
            <person name="Hansen M."/>
            <person name="Howarth C."/>
            <person name="Imamovic A."/>
            <person name="Larimer J."/>
            <person name="McCowan C."/>
            <person name="Murphy C."/>
            <person name="Pearson M."/>
            <person name="Priest M."/>
            <person name="Roberts A."/>
            <person name="Saif S."/>
            <person name="Shea T."/>
            <person name="Sykes S."/>
            <person name="Wortman J."/>
            <person name="Nusbaum C."/>
            <person name="Birren B."/>
        </authorList>
    </citation>
    <scope>NUCLEOTIDE SEQUENCE</scope>
    <source>
        <strain evidence="3">CBS 10118</strain>
    </source>
</reference>
<dbReference type="OrthoDB" id="2564319at2759"/>
<organism evidence="2">
    <name type="scientific">Kwoniella bestiolae CBS 10118</name>
    <dbReference type="NCBI Taxonomy" id="1296100"/>
    <lineage>
        <taxon>Eukaryota</taxon>
        <taxon>Fungi</taxon>
        <taxon>Dikarya</taxon>
        <taxon>Basidiomycota</taxon>
        <taxon>Agaricomycotina</taxon>
        <taxon>Tremellomycetes</taxon>
        <taxon>Tremellales</taxon>
        <taxon>Cryptococcaceae</taxon>
        <taxon>Kwoniella</taxon>
    </lineage>
</organism>
<dbReference type="VEuPathDB" id="FungiDB:I302_03483"/>